<proteinExistence type="predicted"/>
<dbReference type="InterPro" id="IPR036770">
    <property type="entry name" value="Ankyrin_rpt-contain_sf"/>
</dbReference>
<sequence length="867" mass="95167">MGSRSGMKTSAINMADEFDASGWAQIHQAANRGYLKSIQFFVKDDPSLLELETTDGKNLTPFLCAVDGGKIEAVHQMIELGSKIDAINSQNHGAVEMCAMKSYIDLLNYFIEKDFEKIPVWKNLLRFVTSESDEEAEAAGKSLRTLTQGSQADGINPNWKSFYDHGGVPVIIKVAKSSIGEEAKIPAFQTLLNIIEREEVKEQVLSSGGIPTFIKLLKSTNHFLIQLSAEILKEMATVTDYAEAISQNNGIQSLIKVLQTIHNPEVLVQVLDCLGNVAEHDKKYQDLVGQQQGCVQTIVQLLEYEKDKDFLNSACRTVGKVCYNNETNQNSFVDASAIPHVLAVTRLRNKDIQVTAVECIRKVAANNPYSQKQMQTDQVQELLLKLLGTTRSEVVKEKTALALWAIAGREFDVKRLIAERMGVGTLVEFINSMSEDLNFIGSEGLGVLAQGPLSYHSDIANANGIAPLGRLIRSEKEYIVLSVIRAIRFLCLGVGYVPHKKNQNTIMTIRGIKLIVALMVHSRNQMIQVEAALTLASVSLGNQAILDDIHSNIDFSYVRILKMMYSMDPDVRLLAGLALATFAYNNVNQQKEIADQGGVRFNCFCPFLQSEDEYYRCLAAFQVVVLARIIPDEEQALSSAAGIKLLVDLLQDSSNNETLSLAADCIARLAHTRAGVPAAMISINVIEHLSKLLVSTAEQVRGSAAIALGYLSYNHTGERQLLNKCRTDPYLMRILLHYTKRSKISPCFLEAWQHYKKVGLPPIPEGRTNLIGNHPLGMDGNRPVTFLSIDPEGETGSNTRSSTSNIGGEDGRITGRSSRASGSRQATTPRQSGTPLNATTPLNASQISLDSQHSSRSLLPVTAEGNA</sequence>
<dbReference type="InterPro" id="IPR016024">
    <property type="entry name" value="ARM-type_fold"/>
</dbReference>
<feature type="compositionally biased region" description="Polar residues" evidence="1">
    <location>
        <begin position="829"/>
        <end position="857"/>
    </location>
</feature>
<dbReference type="Pfam" id="PF25571">
    <property type="entry name" value="TPR_CCP1_N"/>
    <property type="match status" value="1"/>
</dbReference>
<dbReference type="HOGENOM" id="CLU_368265_0_0_1"/>
<dbReference type="OrthoDB" id="1683831at2759"/>
<dbReference type="SUPFAM" id="SSF48403">
    <property type="entry name" value="Ankyrin repeat"/>
    <property type="match status" value="1"/>
</dbReference>
<dbReference type="PANTHER" id="PTHR46464:SF2">
    <property type="entry name" value="ANKYRIN AND ARMADILLO REPEAT-CONTAINING PROTEIN"/>
    <property type="match status" value="1"/>
</dbReference>
<dbReference type="InParanoid" id="K1QD73"/>
<feature type="region of interest" description="Disordered" evidence="1">
    <location>
        <begin position="782"/>
        <end position="867"/>
    </location>
</feature>
<accession>K1QD73</accession>
<gene>
    <name evidence="2" type="ORF">CGI_10008512</name>
</gene>
<dbReference type="InterPro" id="IPR011989">
    <property type="entry name" value="ARM-like"/>
</dbReference>
<dbReference type="InterPro" id="IPR000225">
    <property type="entry name" value="Armadillo"/>
</dbReference>
<dbReference type="EMBL" id="JH816441">
    <property type="protein sequence ID" value="EKC19461.1"/>
    <property type="molecule type" value="Genomic_DNA"/>
</dbReference>
<name>K1QD73_MAGGI</name>
<evidence type="ECO:0000256" key="1">
    <source>
        <dbReference type="SAM" id="MobiDB-lite"/>
    </source>
</evidence>
<reference evidence="2" key="1">
    <citation type="journal article" date="2012" name="Nature">
        <title>The oyster genome reveals stress adaptation and complexity of shell formation.</title>
        <authorList>
            <person name="Zhang G."/>
            <person name="Fang X."/>
            <person name="Guo X."/>
            <person name="Li L."/>
            <person name="Luo R."/>
            <person name="Xu F."/>
            <person name="Yang P."/>
            <person name="Zhang L."/>
            <person name="Wang X."/>
            <person name="Qi H."/>
            <person name="Xiong Z."/>
            <person name="Que H."/>
            <person name="Xie Y."/>
            <person name="Holland P.W."/>
            <person name="Paps J."/>
            <person name="Zhu Y."/>
            <person name="Wu F."/>
            <person name="Chen Y."/>
            <person name="Wang J."/>
            <person name="Peng C."/>
            <person name="Meng J."/>
            <person name="Yang L."/>
            <person name="Liu J."/>
            <person name="Wen B."/>
            <person name="Zhang N."/>
            <person name="Huang Z."/>
            <person name="Zhu Q."/>
            <person name="Feng Y."/>
            <person name="Mount A."/>
            <person name="Hedgecock D."/>
            <person name="Xu Z."/>
            <person name="Liu Y."/>
            <person name="Domazet-Loso T."/>
            <person name="Du Y."/>
            <person name="Sun X."/>
            <person name="Zhang S."/>
            <person name="Liu B."/>
            <person name="Cheng P."/>
            <person name="Jiang X."/>
            <person name="Li J."/>
            <person name="Fan D."/>
            <person name="Wang W."/>
            <person name="Fu W."/>
            <person name="Wang T."/>
            <person name="Wang B."/>
            <person name="Zhang J."/>
            <person name="Peng Z."/>
            <person name="Li Y."/>
            <person name="Li N."/>
            <person name="Wang J."/>
            <person name="Chen M."/>
            <person name="He Y."/>
            <person name="Tan F."/>
            <person name="Song X."/>
            <person name="Zheng Q."/>
            <person name="Huang R."/>
            <person name="Yang H."/>
            <person name="Du X."/>
            <person name="Chen L."/>
            <person name="Yang M."/>
            <person name="Gaffney P.M."/>
            <person name="Wang S."/>
            <person name="Luo L."/>
            <person name="She Z."/>
            <person name="Ming Y."/>
            <person name="Huang W."/>
            <person name="Zhang S."/>
            <person name="Huang B."/>
            <person name="Zhang Y."/>
            <person name="Qu T."/>
            <person name="Ni P."/>
            <person name="Miao G."/>
            <person name="Wang J."/>
            <person name="Wang Q."/>
            <person name="Steinberg C.E."/>
            <person name="Wang H."/>
            <person name="Li N."/>
            <person name="Qian L."/>
            <person name="Zhang G."/>
            <person name="Li Y."/>
            <person name="Yang H."/>
            <person name="Liu X."/>
            <person name="Wang J."/>
            <person name="Yin Y."/>
            <person name="Wang J."/>
        </authorList>
    </citation>
    <scope>NUCLEOTIDE SEQUENCE [LARGE SCALE GENOMIC DNA]</scope>
    <source>
        <strain evidence="2">05x7-T-G4-1.051#20</strain>
    </source>
</reference>
<feature type="compositionally biased region" description="Low complexity" evidence="1">
    <location>
        <begin position="814"/>
        <end position="828"/>
    </location>
</feature>
<dbReference type="PANTHER" id="PTHR46464">
    <property type="entry name" value="ANK_REP_REGION DOMAIN-CONTAINING PROTEIN"/>
    <property type="match status" value="1"/>
</dbReference>
<evidence type="ECO:0000313" key="2">
    <source>
        <dbReference type="EMBL" id="EKC19461.1"/>
    </source>
</evidence>
<dbReference type="InterPro" id="IPR043379">
    <property type="entry name" value="ANKAR"/>
</dbReference>
<dbReference type="SUPFAM" id="SSF48371">
    <property type="entry name" value="ARM repeat"/>
    <property type="match status" value="2"/>
</dbReference>
<dbReference type="Gene3D" id="1.25.40.20">
    <property type="entry name" value="Ankyrin repeat-containing domain"/>
    <property type="match status" value="1"/>
</dbReference>
<dbReference type="PROSITE" id="PS50176">
    <property type="entry name" value="ARM_REPEAT"/>
    <property type="match status" value="1"/>
</dbReference>
<organism evidence="2">
    <name type="scientific">Magallana gigas</name>
    <name type="common">Pacific oyster</name>
    <name type="synonym">Crassostrea gigas</name>
    <dbReference type="NCBI Taxonomy" id="29159"/>
    <lineage>
        <taxon>Eukaryota</taxon>
        <taxon>Metazoa</taxon>
        <taxon>Spiralia</taxon>
        <taxon>Lophotrochozoa</taxon>
        <taxon>Mollusca</taxon>
        <taxon>Bivalvia</taxon>
        <taxon>Autobranchia</taxon>
        <taxon>Pteriomorphia</taxon>
        <taxon>Ostreida</taxon>
        <taxon>Ostreoidea</taxon>
        <taxon>Ostreidae</taxon>
        <taxon>Magallana</taxon>
    </lineage>
</organism>
<dbReference type="Gene3D" id="1.25.10.10">
    <property type="entry name" value="Leucine-rich Repeat Variant"/>
    <property type="match status" value="3"/>
</dbReference>
<dbReference type="SMART" id="SM00185">
    <property type="entry name" value="ARM"/>
    <property type="match status" value="9"/>
</dbReference>
<dbReference type="AlphaFoldDB" id="K1QD73"/>
<protein>
    <submittedName>
        <fullName evidence="2">Ankyrin and armadillo repeat-containing protein</fullName>
    </submittedName>
</protein>
<dbReference type="KEGG" id="crg:105329590"/>
<feature type="compositionally biased region" description="Polar residues" evidence="1">
    <location>
        <begin position="795"/>
        <end position="806"/>
    </location>
</feature>